<dbReference type="AlphaFoldDB" id="A0A0D0C629"/>
<feature type="transmembrane region" description="Helical" evidence="1">
    <location>
        <begin position="239"/>
        <end position="258"/>
    </location>
</feature>
<feature type="transmembrane region" description="Helical" evidence="1">
    <location>
        <begin position="46"/>
        <end position="71"/>
    </location>
</feature>
<dbReference type="InterPro" id="IPR045340">
    <property type="entry name" value="DUF6533"/>
</dbReference>
<name>A0A0D0C629_9AGAM</name>
<evidence type="ECO:0000313" key="4">
    <source>
        <dbReference type="Proteomes" id="UP000054538"/>
    </source>
</evidence>
<organism evidence="3 4">
    <name type="scientific">Paxillus rubicundulus Ve08.2h10</name>
    <dbReference type="NCBI Taxonomy" id="930991"/>
    <lineage>
        <taxon>Eukaryota</taxon>
        <taxon>Fungi</taxon>
        <taxon>Dikarya</taxon>
        <taxon>Basidiomycota</taxon>
        <taxon>Agaricomycotina</taxon>
        <taxon>Agaricomycetes</taxon>
        <taxon>Agaricomycetidae</taxon>
        <taxon>Boletales</taxon>
        <taxon>Paxilineae</taxon>
        <taxon>Paxillaceae</taxon>
        <taxon>Paxillus</taxon>
    </lineage>
</organism>
<feature type="transmembrane region" description="Helical" evidence="1">
    <location>
        <begin position="117"/>
        <end position="140"/>
    </location>
</feature>
<keyword evidence="1" id="KW-1133">Transmembrane helix</keyword>
<dbReference type="EMBL" id="KN826542">
    <property type="protein sequence ID" value="KIK78587.1"/>
    <property type="molecule type" value="Genomic_DNA"/>
</dbReference>
<feature type="transmembrane region" description="Helical" evidence="1">
    <location>
        <begin position="14"/>
        <end position="34"/>
    </location>
</feature>
<feature type="transmembrane region" description="Helical" evidence="1">
    <location>
        <begin position="175"/>
        <end position="194"/>
    </location>
</feature>
<evidence type="ECO:0000259" key="2">
    <source>
        <dbReference type="Pfam" id="PF20151"/>
    </source>
</evidence>
<gene>
    <name evidence="3" type="ORF">PAXRUDRAFT_834503</name>
</gene>
<sequence length="322" mass="35852">MSSDMQSVMASLQLNNYIAAVMTTAVGYDYVLTFSREVEYIWKRPWSWVSTLFVVVRYMGCLSAMVQSFFGSNFATGPLTKCTMIDVVMEWLFPIFLGVADLLMILRVYAIYNRSKIILATLLVIYIPTTVLSIVATIMYSHPNVTITVTTTEATVFNFCITTYNTTSLFGTYTVIPRLVLGVLLCTFAVAQFVRQSLDMYRAIKQWQPNRYLELLTGESVLYFIAYLVYNAASLVGRIRTAYIVLGVAASLLPYILAPRFILSVREAYSHTVWEDVDTGFGVTSQRTSGGSTTMVFASRGEIPAGDAETGENTAESPTVVK</sequence>
<protein>
    <recommendedName>
        <fullName evidence="2">DUF6533 domain-containing protein</fullName>
    </recommendedName>
</protein>
<evidence type="ECO:0000313" key="3">
    <source>
        <dbReference type="EMBL" id="KIK78587.1"/>
    </source>
</evidence>
<dbReference type="InParanoid" id="A0A0D0C629"/>
<keyword evidence="1" id="KW-0472">Membrane</keyword>
<reference evidence="3 4" key="1">
    <citation type="submission" date="2014-04" db="EMBL/GenBank/DDBJ databases">
        <authorList>
            <consortium name="DOE Joint Genome Institute"/>
            <person name="Kuo A."/>
            <person name="Kohler A."/>
            <person name="Jargeat P."/>
            <person name="Nagy L.G."/>
            <person name="Floudas D."/>
            <person name="Copeland A."/>
            <person name="Barry K.W."/>
            <person name="Cichocki N."/>
            <person name="Veneault-Fourrey C."/>
            <person name="LaButti K."/>
            <person name="Lindquist E.A."/>
            <person name="Lipzen A."/>
            <person name="Lundell T."/>
            <person name="Morin E."/>
            <person name="Murat C."/>
            <person name="Sun H."/>
            <person name="Tunlid A."/>
            <person name="Henrissat B."/>
            <person name="Grigoriev I.V."/>
            <person name="Hibbett D.S."/>
            <person name="Martin F."/>
            <person name="Nordberg H.P."/>
            <person name="Cantor M.N."/>
            <person name="Hua S.X."/>
        </authorList>
    </citation>
    <scope>NUCLEOTIDE SEQUENCE [LARGE SCALE GENOMIC DNA]</scope>
    <source>
        <strain evidence="3 4">Ve08.2h10</strain>
    </source>
</reference>
<feature type="transmembrane region" description="Helical" evidence="1">
    <location>
        <begin position="91"/>
        <end position="110"/>
    </location>
</feature>
<keyword evidence="1" id="KW-0812">Transmembrane</keyword>
<dbReference type="HOGENOM" id="CLU_035509_15_1_1"/>
<dbReference type="OrthoDB" id="2661111at2759"/>
<reference evidence="4" key="2">
    <citation type="submission" date="2015-01" db="EMBL/GenBank/DDBJ databases">
        <title>Evolutionary Origins and Diversification of the Mycorrhizal Mutualists.</title>
        <authorList>
            <consortium name="DOE Joint Genome Institute"/>
            <consortium name="Mycorrhizal Genomics Consortium"/>
            <person name="Kohler A."/>
            <person name="Kuo A."/>
            <person name="Nagy L.G."/>
            <person name="Floudas D."/>
            <person name="Copeland A."/>
            <person name="Barry K.W."/>
            <person name="Cichocki N."/>
            <person name="Veneault-Fourrey C."/>
            <person name="LaButti K."/>
            <person name="Lindquist E.A."/>
            <person name="Lipzen A."/>
            <person name="Lundell T."/>
            <person name="Morin E."/>
            <person name="Murat C."/>
            <person name="Riley R."/>
            <person name="Ohm R."/>
            <person name="Sun H."/>
            <person name="Tunlid A."/>
            <person name="Henrissat B."/>
            <person name="Grigoriev I.V."/>
            <person name="Hibbett D.S."/>
            <person name="Martin F."/>
        </authorList>
    </citation>
    <scope>NUCLEOTIDE SEQUENCE [LARGE SCALE GENOMIC DNA]</scope>
    <source>
        <strain evidence="4">Ve08.2h10</strain>
    </source>
</reference>
<dbReference type="Proteomes" id="UP000054538">
    <property type="component" value="Unassembled WGS sequence"/>
</dbReference>
<feature type="domain" description="DUF6533" evidence="2">
    <location>
        <begin position="17"/>
        <end position="62"/>
    </location>
</feature>
<feature type="transmembrane region" description="Helical" evidence="1">
    <location>
        <begin position="215"/>
        <end position="233"/>
    </location>
</feature>
<proteinExistence type="predicted"/>
<dbReference type="Pfam" id="PF20151">
    <property type="entry name" value="DUF6533"/>
    <property type="match status" value="1"/>
</dbReference>
<evidence type="ECO:0000256" key="1">
    <source>
        <dbReference type="SAM" id="Phobius"/>
    </source>
</evidence>
<keyword evidence="4" id="KW-1185">Reference proteome</keyword>
<accession>A0A0D0C629</accession>